<dbReference type="AlphaFoldDB" id="A0A5B7GG06"/>
<dbReference type="EMBL" id="VSRR010016171">
    <property type="protein sequence ID" value="MPC59001.1"/>
    <property type="molecule type" value="Genomic_DNA"/>
</dbReference>
<name>A0A5B7GG06_PORTR</name>
<keyword evidence="3" id="KW-1185">Reference proteome</keyword>
<organism evidence="2 3">
    <name type="scientific">Portunus trituberculatus</name>
    <name type="common">Swimming crab</name>
    <name type="synonym">Neptunus trituberculatus</name>
    <dbReference type="NCBI Taxonomy" id="210409"/>
    <lineage>
        <taxon>Eukaryota</taxon>
        <taxon>Metazoa</taxon>
        <taxon>Ecdysozoa</taxon>
        <taxon>Arthropoda</taxon>
        <taxon>Crustacea</taxon>
        <taxon>Multicrustacea</taxon>
        <taxon>Malacostraca</taxon>
        <taxon>Eumalacostraca</taxon>
        <taxon>Eucarida</taxon>
        <taxon>Decapoda</taxon>
        <taxon>Pleocyemata</taxon>
        <taxon>Brachyura</taxon>
        <taxon>Eubrachyura</taxon>
        <taxon>Portunoidea</taxon>
        <taxon>Portunidae</taxon>
        <taxon>Portuninae</taxon>
        <taxon>Portunus</taxon>
    </lineage>
</organism>
<protein>
    <submittedName>
        <fullName evidence="2">Uncharacterized protein</fullName>
    </submittedName>
</protein>
<accession>A0A5B7GG06</accession>
<evidence type="ECO:0000313" key="3">
    <source>
        <dbReference type="Proteomes" id="UP000324222"/>
    </source>
</evidence>
<comment type="caution">
    <text evidence="2">The sequence shown here is derived from an EMBL/GenBank/DDBJ whole genome shotgun (WGS) entry which is preliminary data.</text>
</comment>
<dbReference type="Proteomes" id="UP000324222">
    <property type="component" value="Unassembled WGS sequence"/>
</dbReference>
<gene>
    <name evidence="2" type="ORF">E2C01_053016</name>
</gene>
<feature type="region of interest" description="Disordered" evidence="1">
    <location>
        <begin position="15"/>
        <end position="37"/>
    </location>
</feature>
<proteinExistence type="predicted"/>
<evidence type="ECO:0000256" key="1">
    <source>
        <dbReference type="SAM" id="MobiDB-lite"/>
    </source>
</evidence>
<sequence length="141" mass="15451">MLQVRLRCATRGAMDVGRSLAPHTNDRRPSRPTRFKGPRVGLLAALPQTLKGAQEGRTRGAGVKEEGEVRVGSSNRWGFRGMRGASPGVQRSCSMAGKGGISRDRVGTLVWLQGRRKAQVHDAICYSFWCLCGLVVMSERR</sequence>
<reference evidence="2 3" key="1">
    <citation type="submission" date="2019-05" db="EMBL/GenBank/DDBJ databases">
        <title>Another draft genome of Portunus trituberculatus and its Hox gene families provides insights of decapod evolution.</title>
        <authorList>
            <person name="Jeong J.-H."/>
            <person name="Song I."/>
            <person name="Kim S."/>
            <person name="Choi T."/>
            <person name="Kim D."/>
            <person name="Ryu S."/>
            <person name="Kim W."/>
        </authorList>
    </citation>
    <scope>NUCLEOTIDE SEQUENCE [LARGE SCALE GENOMIC DNA]</scope>
    <source>
        <tissue evidence="2">Muscle</tissue>
    </source>
</reference>
<evidence type="ECO:0000313" key="2">
    <source>
        <dbReference type="EMBL" id="MPC59001.1"/>
    </source>
</evidence>